<organism evidence="2 3">
    <name type="scientific">Cirrhinus mrigala</name>
    <name type="common">Mrigala</name>
    <dbReference type="NCBI Taxonomy" id="683832"/>
    <lineage>
        <taxon>Eukaryota</taxon>
        <taxon>Metazoa</taxon>
        <taxon>Chordata</taxon>
        <taxon>Craniata</taxon>
        <taxon>Vertebrata</taxon>
        <taxon>Euteleostomi</taxon>
        <taxon>Actinopterygii</taxon>
        <taxon>Neopterygii</taxon>
        <taxon>Teleostei</taxon>
        <taxon>Ostariophysi</taxon>
        <taxon>Cypriniformes</taxon>
        <taxon>Cyprinidae</taxon>
        <taxon>Labeoninae</taxon>
        <taxon>Labeonini</taxon>
        <taxon>Cirrhinus</taxon>
    </lineage>
</organism>
<name>A0ABD0MBA5_CIRMR</name>
<evidence type="ECO:0000313" key="3">
    <source>
        <dbReference type="Proteomes" id="UP001529510"/>
    </source>
</evidence>
<dbReference type="Proteomes" id="UP001529510">
    <property type="component" value="Unassembled WGS sequence"/>
</dbReference>
<dbReference type="InterPro" id="IPR013783">
    <property type="entry name" value="Ig-like_fold"/>
</dbReference>
<dbReference type="InterPro" id="IPR013106">
    <property type="entry name" value="Ig_V-set"/>
</dbReference>
<proteinExistence type="predicted"/>
<evidence type="ECO:0000259" key="1">
    <source>
        <dbReference type="SMART" id="SM00409"/>
    </source>
</evidence>
<feature type="domain" description="Immunoglobulin" evidence="1">
    <location>
        <begin position="7"/>
        <end position="105"/>
    </location>
</feature>
<feature type="non-terminal residue" evidence="2">
    <location>
        <position position="105"/>
    </location>
</feature>
<dbReference type="InterPro" id="IPR036179">
    <property type="entry name" value="Ig-like_dom_sf"/>
</dbReference>
<dbReference type="Gene3D" id="2.60.40.10">
    <property type="entry name" value="Immunoglobulins"/>
    <property type="match status" value="1"/>
</dbReference>
<dbReference type="Pfam" id="PF07686">
    <property type="entry name" value="V-set"/>
    <property type="match status" value="1"/>
</dbReference>
<dbReference type="SMART" id="SM00409">
    <property type="entry name" value="IG"/>
    <property type="match status" value="1"/>
</dbReference>
<evidence type="ECO:0000313" key="2">
    <source>
        <dbReference type="EMBL" id="KAL0146674.1"/>
    </source>
</evidence>
<dbReference type="AlphaFoldDB" id="A0ABD0MBA5"/>
<comment type="caution">
    <text evidence="2">The sequence shown here is derived from an EMBL/GenBank/DDBJ whole genome shotgun (WGS) entry which is preliminary data.</text>
</comment>
<dbReference type="PANTHER" id="PTHR21063:SF4">
    <property type="entry name" value="CD48 ANTIGEN-RELATED"/>
    <property type="match status" value="1"/>
</dbReference>
<dbReference type="InterPro" id="IPR003599">
    <property type="entry name" value="Ig_sub"/>
</dbReference>
<dbReference type="SUPFAM" id="SSF48726">
    <property type="entry name" value="Immunoglobulin"/>
    <property type="match status" value="1"/>
</dbReference>
<feature type="non-terminal residue" evidence="2">
    <location>
        <position position="1"/>
    </location>
</feature>
<reference evidence="2 3" key="1">
    <citation type="submission" date="2024-05" db="EMBL/GenBank/DDBJ databases">
        <title>Genome sequencing and assembly of Indian major carp, Cirrhinus mrigala (Hamilton, 1822).</title>
        <authorList>
            <person name="Mohindra V."/>
            <person name="Chowdhury L.M."/>
            <person name="Lal K."/>
            <person name="Jena J.K."/>
        </authorList>
    </citation>
    <scope>NUCLEOTIDE SEQUENCE [LARGE SCALE GENOMIC DNA]</scope>
    <source>
        <strain evidence="2">CM1030</strain>
        <tissue evidence="2">Blood</tissue>
    </source>
</reference>
<dbReference type="PANTHER" id="PTHR21063">
    <property type="entry name" value="LFA-3"/>
    <property type="match status" value="1"/>
</dbReference>
<gene>
    <name evidence="2" type="ORF">M9458_058014</name>
</gene>
<keyword evidence="3" id="KW-1185">Reference proteome</keyword>
<dbReference type="EMBL" id="JAMKFB020000908">
    <property type="protein sequence ID" value="KAL0146674.1"/>
    <property type="molecule type" value="Genomic_DNA"/>
</dbReference>
<accession>A0ABD0MBA5</accession>
<sequence length="105" mass="11935">VFGADEDKVKEVIEGDSVTLNPDPAQTQGFSEIQWRFKDNQPIAYTTRSAPTYFENELFKDRLKLDPQTGSLTIKNIKTKHSGLYRLRIELGRGSLIVDYTVTVN</sequence>
<protein>
    <recommendedName>
        <fullName evidence="1">Immunoglobulin domain-containing protein</fullName>
    </recommendedName>
</protein>